<gene>
    <name evidence="2" type="ORF">B9J98_03990</name>
</gene>
<organism evidence="2 3">
    <name type="scientific">Candidatus Terraquivivens tikiterensis</name>
    <dbReference type="NCBI Taxonomy" id="1980982"/>
    <lineage>
        <taxon>Archaea</taxon>
        <taxon>Nitrososphaerota</taxon>
        <taxon>Candidatus Wolframiiraptoraceae</taxon>
        <taxon>Candidatus Terraquivivens</taxon>
    </lineage>
</organism>
<dbReference type="SUPFAM" id="SSF143011">
    <property type="entry name" value="RelE-like"/>
    <property type="match status" value="1"/>
</dbReference>
<evidence type="ECO:0000256" key="1">
    <source>
        <dbReference type="ARBA" id="ARBA00022649"/>
    </source>
</evidence>
<proteinExistence type="predicted"/>
<dbReference type="EMBL" id="NDWU01000008">
    <property type="protein sequence ID" value="PUA32621.1"/>
    <property type="molecule type" value="Genomic_DNA"/>
</dbReference>
<dbReference type="PANTHER" id="PTHR38813:SF1">
    <property type="entry name" value="TOXIN RELE1-RELATED"/>
    <property type="match status" value="1"/>
</dbReference>
<name>A0A2R7Y504_9ARCH</name>
<protein>
    <recommendedName>
        <fullName evidence="4">Type II toxin-antitoxin system RelE/ParE family toxin</fullName>
    </recommendedName>
</protein>
<dbReference type="Pfam" id="PF05016">
    <property type="entry name" value="ParE_toxin"/>
    <property type="match status" value="1"/>
</dbReference>
<evidence type="ECO:0000313" key="3">
    <source>
        <dbReference type="Proteomes" id="UP000244066"/>
    </source>
</evidence>
<evidence type="ECO:0000313" key="2">
    <source>
        <dbReference type="EMBL" id="PUA32621.1"/>
    </source>
</evidence>
<dbReference type="AlphaFoldDB" id="A0A2R7Y504"/>
<keyword evidence="1" id="KW-1277">Toxin-antitoxin system</keyword>
<comment type="caution">
    <text evidence="2">The sequence shown here is derived from an EMBL/GenBank/DDBJ whole genome shotgun (WGS) entry which is preliminary data.</text>
</comment>
<dbReference type="InterPro" id="IPR052747">
    <property type="entry name" value="TA_system_RelE_toxin"/>
</dbReference>
<dbReference type="Gene3D" id="3.30.2310.20">
    <property type="entry name" value="RelE-like"/>
    <property type="match status" value="1"/>
</dbReference>
<reference evidence="2 3" key="1">
    <citation type="submission" date="2017-04" db="EMBL/GenBank/DDBJ databases">
        <title>Draft Aigarchaeota genome from a New Zealand hot spring.</title>
        <authorList>
            <person name="Reysenbach A.-L."/>
            <person name="Donaho J.A."/>
            <person name="Gerhart J."/>
            <person name="Kelley J.F."/>
            <person name="Kouba K."/>
            <person name="Podar M."/>
            <person name="Stott M."/>
        </authorList>
    </citation>
    <scope>NUCLEOTIDE SEQUENCE [LARGE SCALE GENOMIC DNA]</scope>
    <source>
        <strain evidence="2">NZ13_MG1</strain>
    </source>
</reference>
<accession>A0A2R7Y504</accession>
<dbReference type="PANTHER" id="PTHR38813">
    <property type="match status" value="1"/>
</dbReference>
<dbReference type="InterPro" id="IPR035093">
    <property type="entry name" value="RelE/ParE_toxin_dom_sf"/>
</dbReference>
<evidence type="ECO:0008006" key="4">
    <source>
        <dbReference type="Google" id="ProtNLM"/>
    </source>
</evidence>
<sequence>MLEYKVLAHRRVIKFLKNLQDERLKARLKEALAELQNYPIALRRLDVEKLEGLKRAYRIRVGEYRIIFLVDKEDKTIYITHIGRRKSIYEN</sequence>
<dbReference type="Proteomes" id="UP000244066">
    <property type="component" value="Unassembled WGS sequence"/>
</dbReference>
<dbReference type="InterPro" id="IPR007712">
    <property type="entry name" value="RelE/ParE_toxin"/>
</dbReference>